<protein>
    <submittedName>
        <fullName evidence="1">Uncharacterized protein</fullName>
    </submittedName>
</protein>
<dbReference type="EMBL" id="JAMYWD010000002">
    <property type="protein sequence ID" value="KAJ4977967.1"/>
    <property type="molecule type" value="Genomic_DNA"/>
</dbReference>
<proteinExistence type="predicted"/>
<reference evidence="1" key="1">
    <citation type="journal article" date="2023" name="Plant J.">
        <title>The genome of the king protea, Protea cynaroides.</title>
        <authorList>
            <person name="Chang J."/>
            <person name="Duong T.A."/>
            <person name="Schoeman C."/>
            <person name="Ma X."/>
            <person name="Roodt D."/>
            <person name="Barker N."/>
            <person name="Li Z."/>
            <person name="Van de Peer Y."/>
            <person name="Mizrachi E."/>
        </authorList>
    </citation>
    <scope>NUCLEOTIDE SEQUENCE</scope>
    <source>
        <tissue evidence="1">Young leaves</tissue>
    </source>
</reference>
<gene>
    <name evidence="1" type="ORF">NE237_008747</name>
</gene>
<accession>A0A9Q0QZZ4</accession>
<comment type="caution">
    <text evidence="1">The sequence shown here is derived from an EMBL/GenBank/DDBJ whole genome shotgun (WGS) entry which is preliminary data.</text>
</comment>
<organism evidence="1 2">
    <name type="scientific">Protea cynaroides</name>
    <dbReference type="NCBI Taxonomy" id="273540"/>
    <lineage>
        <taxon>Eukaryota</taxon>
        <taxon>Viridiplantae</taxon>
        <taxon>Streptophyta</taxon>
        <taxon>Embryophyta</taxon>
        <taxon>Tracheophyta</taxon>
        <taxon>Spermatophyta</taxon>
        <taxon>Magnoliopsida</taxon>
        <taxon>Proteales</taxon>
        <taxon>Proteaceae</taxon>
        <taxon>Protea</taxon>
    </lineage>
</organism>
<evidence type="ECO:0000313" key="2">
    <source>
        <dbReference type="Proteomes" id="UP001141806"/>
    </source>
</evidence>
<keyword evidence="2" id="KW-1185">Reference proteome</keyword>
<sequence>MLGLSFLEEFSPLTPGVVGDGINASVLVLEEFSVERRPCEVEENHILIQDDEGSSFYQAVKYDWRPKHCQSCKLFGHSTLSSSFVESNLPSQTAPMKVWRKVLREDVLAVPSRKEPRSPKGAGSICHILVESHLPTVEAVQGEKISGMEDQSVNALRWNQKVASLC</sequence>
<dbReference type="AlphaFoldDB" id="A0A9Q0QZZ4"/>
<name>A0A9Q0QZZ4_9MAGN</name>
<dbReference type="Proteomes" id="UP001141806">
    <property type="component" value="Unassembled WGS sequence"/>
</dbReference>
<evidence type="ECO:0000313" key="1">
    <source>
        <dbReference type="EMBL" id="KAJ4977967.1"/>
    </source>
</evidence>